<feature type="signal peptide" evidence="4">
    <location>
        <begin position="1"/>
        <end position="21"/>
    </location>
</feature>
<dbReference type="InterPro" id="IPR000160">
    <property type="entry name" value="GGDEF_dom"/>
</dbReference>
<dbReference type="InterPro" id="IPR043128">
    <property type="entry name" value="Rev_trsase/Diguanyl_cyclase"/>
</dbReference>
<feature type="domain" description="GGDEF" evidence="5">
    <location>
        <begin position="860"/>
        <end position="999"/>
    </location>
</feature>
<dbReference type="Gene3D" id="2.60.40.10">
    <property type="entry name" value="Immunoglobulins"/>
    <property type="match status" value="1"/>
</dbReference>
<name>A0A5S3YXX1_9GAMM</name>
<evidence type="ECO:0000313" key="6">
    <source>
        <dbReference type="EMBL" id="TMP82047.1"/>
    </source>
</evidence>
<feature type="chain" id="PRO_5024283299" description="diguanylate cyclase" evidence="4">
    <location>
        <begin position="22"/>
        <end position="1034"/>
    </location>
</feature>
<protein>
    <recommendedName>
        <fullName evidence="1">diguanylate cyclase</fullName>
        <ecNumber evidence="1">2.7.7.65</ecNumber>
    </recommendedName>
</protein>
<evidence type="ECO:0000256" key="4">
    <source>
        <dbReference type="SAM" id="SignalP"/>
    </source>
</evidence>
<dbReference type="GO" id="GO:0052621">
    <property type="term" value="F:diguanylate cyclase activity"/>
    <property type="evidence" value="ECO:0007669"/>
    <property type="project" value="UniProtKB-EC"/>
</dbReference>
<dbReference type="Gene3D" id="3.30.70.270">
    <property type="match status" value="1"/>
</dbReference>
<organism evidence="6 7">
    <name type="scientific">Pseudoalteromonas phenolica</name>
    <dbReference type="NCBI Taxonomy" id="161398"/>
    <lineage>
        <taxon>Bacteria</taxon>
        <taxon>Pseudomonadati</taxon>
        <taxon>Pseudomonadota</taxon>
        <taxon>Gammaproteobacteria</taxon>
        <taxon>Alteromonadales</taxon>
        <taxon>Pseudoalteromonadaceae</taxon>
        <taxon>Pseudoalteromonas</taxon>
    </lineage>
</organism>
<dbReference type="PANTHER" id="PTHR45138:SF9">
    <property type="entry name" value="DIGUANYLATE CYCLASE DGCM-RELATED"/>
    <property type="match status" value="1"/>
</dbReference>
<feature type="transmembrane region" description="Helical" evidence="3">
    <location>
        <begin position="762"/>
        <end position="783"/>
    </location>
</feature>
<dbReference type="PANTHER" id="PTHR45138">
    <property type="entry name" value="REGULATORY COMPONENTS OF SENSORY TRANSDUCTION SYSTEM"/>
    <property type="match status" value="1"/>
</dbReference>
<dbReference type="PROSITE" id="PS50887">
    <property type="entry name" value="GGDEF"/>
    <property type="match status" value="1"/>
</dbReference>
<comment type="catalytic activity">
    <reaction evidence="2">
        <text>2 GTP = 3',3'-c-di-GMP + 2 diphosphate</text>
        <dbReference type="Rhea" id="RHEA:24898"/>
        <dbReference type="ChEBI" id="CHEBI:33019"/>
        <dbReference type="ChEBI" id="CHEBI:37565"/>
        <dbReference type="ChEBI" id="CHEBI:58805"/>
        <dbReference type="EC" id="2.7.7.65"/>
    </reaction>
</comment>
<dbReference type="Pfam" id="PF07495">
    <property type="entry name" value="Y_Y_Y"/>
    <property type="match status" value="1"/>
</dbReference>
<dbReference type="EMBL" id="PNCM01000013">
    <property type="protein sequence ID" value="TMP82047.1"/>
    <property type="molecule type" value="Genomic_DNA"/>
</dbReference>
<proteinExistence type="predicted"/>
<evidence type="ECO:0000313" key="7">
    <source>
        <dbReference type="Proteomes" id="UP000307362"/>
    </source>
</evidence>
<comment type="caution">
    <text evidence="6">The sequence shown here is derived from an EMBL/GenBank/DDBJ whole genome shotgun (WGS) entry which is preliminary data.</text>
</comment>
<evidence type="ECO:0000256" key="1">
    <source>
        <dbReference type="ARBA" id="ARBA00012528"/>
    </source>
</evidence>
<dbReference type="InterPro" id="IPR029787">
    <property type="entry name" value="Nucleotide_cyclase"/>
</dbReference>
<keyword evidence="4" id="KW-0732">Signal</keyword>
<dbReference type="NCBIfam" id="TIGR00254">
    <property type="entry name" value="GGDEF"/>
    <property type="match status" value="1"/>
</dbReference>
<dbReference type="SMART" id="SM00267">
    <property type="entry name" value="GGDEF"/>
    <property type="match status" value="1"/>
</dbReference>
<dbReference type="InterPro" id="IPR011110">
    <property type="entry name" value="Reg_prop"/>
</dbReference>
<dbReference type="OrthoDB" id="176203at2"/>
<dbReference type="InterPro" id="IPR011123">
    <property type="entry name" value="Y_Y_Y"/>
</dbReference>
<dbReference type="Proteomes" id="UP000307362">
    <property type="component" value="Unassembled WGS sequence"/>
</dbReference>
<dbReference type="EC" id="2.7.7.65" evidence="1"/>
<dbReference type="InterPro" id="IPR013783">
    <property type="entry name" value="Ig-like_fold"/>
</dbReference>
<dbReference type="InterPro" id="IPR050469">
    <property type="entry name" value="Diguanylate_Cyclase"/>
</dbReference>
<reference evidence="7" key="2">
    <citation type="submission" date="2019-06" db="EMBL/GenBank/DDBJ databases">
        <title>Co-occurence of chitin degradation, pigmentation and bioactivity in marine Pseudoalteromonas.</title>
        <authorList>
            <person name="Sonnenschein E.C."/>
            <person name="Bech P.K."/>
        </authorList>
    </citation>
    <scope>NUCLEOTIDE SEQUENCE [LARGE SCALE GENOMIC DNA]</scope>
    <source>
        <strain evidence="7">S1189</strain>
    </source>
</reference>
<evidence type="ECO:0000256" key="3">
    <source>
        <dbReference type="SAM" id="Phobius"/>
    </source>
</evidence>
<reference evidence="6 7" key="1">
    <citation type="submission" date="2017-12" db="EMBL/GenBank/DDBJ databases">
        <authorList>
            <person name="Paulsen S."/>
            <person name="Gram L.K."/>
        </authorList>
    </citation>
    <scope>NUCLEOTIDE SEQUENCE [LARGE SCALE GENOMIC DNA]</scope>
    <source>
        <strain evidence="6 7">S1189</strain>
    </source>
</reference>
<evidence type="ECO:0000259" key="5">
    <source>
        <dbReference type="PROSITE" id="PS50887"/>
    </source>
</evidence>
<evidence type="ECO:0000256" key="2">
    <source>
        <dbReference type="ARBA" id="ARBA00034247"/>
    </source>
</evidence>
<dbReference type="Pfam" id="PF00990">
    <property type="entry name" value="GGDEF"/>
    <property type="match status" value="1"/>
</dbReference>
<accession>A0A5S3YXX1</accession>
<sequence length="1034" mass="117349">MIKKTLLVSWLFILMSFSVSAAINDYIVKQWNVQNGLPSQSIKSLVQDQQGYVWLGTQFGLSRFDGYQFRNFTTQNTQFLQTNAIHKLLLDRHGKLWIGTKRGLHRLDPNTLKVHSFNIKGPILDIVEDSQGDIWVAGNGLFYIGNDQQAQRNFDSATDNEKLSVNRISQIVGSVSKIAQGEDGLWLVNERNLLKITKSATNRRDVFRLELGFRLALPEQLAQTIIHDLAWVEGRLYLASELGAYFLDIDQVLRRYTELGNGAVYKFMYDPDTGLWVSTSNRLMFKEGVSDWRYVEPVQTDQAIWFSDMLKDSEGNIWFASLNEGLWFAHTGNIARHMIEGNLQHAITATTIDGQGRTWIASRNGIGFLNADKSLRIVITADELNNSSVYELEFNGNSLFIGTERGALVYEQGVVHLLPFRELRQTPVLSITPSQRGGMWIGTGSGIYRLEYSGLTPFAYNDYLGSLGSRFITYINDQPNVGFVGTNKGAYQFNQKGIEKLGGQTSLESAYVTSILYIQGVATLVGSWNDGLFYRTAKGDWYQLDASNGLPHGSISSLYYDEQQALIWVSTRKGVYRLPAAQFAHPISNLKVEQVISQFDRQLDGKVGRCCSGFGGDAVLEQQNSIWYPSSQGMVEIPKNVELFGSKELTPKLEAVITQNRELIASEFTDLLNLDTSERDITINYTAIDFYAPTGIEFRYRLTGKEQSEWREVFNRREAIYTNLAPGVYSFELQVKRKGEGWQQARSVSQRIEIPRRFDETIYFRLLIALGFVLLFYVFFWIFRAQERRKQQALESLVAERTMALRQANDKLNEVNTQMKLVSHTDELTGLKSRRFLFDQLPKDVEHYQRNAQSLQQQNKRLVLLIINVDNFSKVNDAYGPIGGDSCLQQLSTLLNTRTQGSDYVARWSGDEFLLLLRDFKRDAIESYIKELCRAIAECDFQLPNGKSINMTVSMGWSFYPLPLLGGQVISWEASVNLADVALHQVKQRGGDGAATITFDEQLDAFEFEQTSNVESQLQTLQANGLADVKIWMR</sequence>
<dbReference type="SUPFAM" id="SSF55073">
    <property type="entry name" value="Nucleotide cyclase"/>
    <property type="match status" value="1"/>
</dbReference>
<gene>
    <name evidence="6" type="ORF">CWB73_06475</name>
</gene>
<dbReference type="SUPFAM" id="SSF63829">
    <property type="entry name" value="Calcium-dependent phosphotriesterase"/>
    <property type="match status" value="1"/>
</dbReference>
<dbReference type="InterPro" id="IPR015943">
    <property type="entry name" value="WD40/YVTN_repeat-like_dom_sf"/>
</dbReference>
<keyword evidence="3" id="KW-0812">Transmembrane</keyword>
<dbReference type="CDD" id="cd01949">
    <property type="entry name" value="GGDEF"/>
    <property type="match status" value="1"/>
</dbReference>
<dbReference type="Pfam" id="PF07494">
    <property type="entry name" value="Reg_prop"/>
    <property type="match status" value="1"/>
</dbReference>
<dbReference type="Gene3D" id="2.130.10.10">
    <property type="entry name" value="YVTN repeat-like/Quinoprotein amine dehydrogenase"/>
    <property type="match status" value="3"/>
</dbReference>
<dbReference type="AlphaFoldDB" id="A0A5S3YXX1"/>
<keyword evidence="3" id="KW-1133">Transmembrane helix</keyword>
<keyword evidence="3" id="KW-0472">Membrane</keyword>